<keyword evidence="4" id="KW-1185">Reference proteome</keyword>
<sequence>MQASLLILFILCITEIAASPIKVVSPQKSLDNECQEIDSNQEIAYSEIIDPLGKRRIGSSSGGRSSGGRSSSGSSSHYSSGGSSSHYSSGGGSGSSTKGNPSSGDNTDSSSSGSTGKKGGSSSGSNTGSGSSSGSRAGSSVNSYTYRCGLFQGRRTCGYGSYYAPTAAAAAAGYGTARYHGSTNVTSTSHGESSSSLASGEISSATSSKAGGVGIFIPSHGSLFVMSALAFI</sequence>
<gene>
    <name evidence="3" type="ORF">J8A68_001228</name>
</gene>
<feature type="signal peptide" evidence="2">
    <location>
        <begin position="1"/>
        <end position="18"/>
    </location>
</feature>
<dbReference type="RefSeq" id="XP_049265404.1">
    <property type="nucleotide sequence ID" value="XM_049404860.1"/>
</dbReference>
<evidence type="ECO:0000256" key="1">
    <source>
        <dbReference type="SAM" id="MobiDB-lite"/>
    </source>
</evidence>
<evidence type="ECO:0000256" key="2">
    <source>
        <dbReference type="SAM" id="SignalP"/>
    </source>
</evidence>
<accession>A0A8J5QL97</accession>
<evidence type="ECO:0000313" key="4">
    <source>
        <dbReference type="Proteomes" id="UP000694255"/>
    </source>
</evidence>
<feature type="compositionally biased region" description="Low complexity" evidence="1">
    <location>
        <begin position="67"/>
        <end position="88"/>
    </location>
</feature>
<proteinExistence type="predicted"/>
<reference evidence="3 4" key="1">
    <citation type="journal article" date="2021" name="DNA Res.">
        <title>Genome analysis of Candida subhashii reveals its hybrid nature and dual mitochondrial genome conformations.</title>
        <authorList>
            <person name="Mixao V."/>
            <person name="Hegedusova E."/>
            <person name="Saus E."/>
            <person name="Pryszcz L.P."/>
            <person name="Cillingova A."/>
            <person name="Nosek J."/>
            <person name="Gabaldon T."/>
        </authorList>
    </citation>
    <scope>NUCLEOTIDE SEQUENCE [LARGE SCALE GENOMIC DNA]</scope>
    <source>
        <strain evidence="3 4">CBS 10753</strain>
    </source>
</reference>
<protein>
    <submittedName>
        <fullName evidence="3">Uncharacterized protein</fullName>
    </submittedName>
</protein>
<comment type="caution">
    <text evidence="3">The sequence shown here is derived from an EMBL/GenBank/DDBJ whole genome shotgun (WGS) entry which is preliminary data.</text>
</comment>
<feature type="compositionally biased region" description="Low complexity" evidence="1">
    <location>
        <begin position="123"/>
        <end position="140"/>
    </location>
</feature>
<dbReference type="Proteomes" id="UP000694255">
    <property type="component" value="Unassembled WGS sequence"/>
</dbReference>
<evidence type="ECO:0000313" key="3">
    <source>
        <dbReference type="EMBL" id="KAG7665172.1"/>
    </source>
</evidence>
<dbReference type="GeneID" id="73468029"/>
<dbReference type="EMBL" id="JAGSYN010000051">
    <property type="protein sequence ID" value="KAG7665172.1"/>
    <property type="molecule type" value="Genomic_DNA"/>
</dbReference>
<feature type="chain" id="PRO_5035212194" evidence="2">
    <location>
        <begin position="19"/>
        <end position="232"/>
    </location>
</feature>
<feature type="region of interest" description="Disordered" evidence="1">
    <location>
        <begin position="54"/>
        <end position="140"/>
    </location>
</feature>
<keyword evidence="2" id="KW-0732">Signal</keyword>
<name>A0A8J5QL97_9ASCO</name>
<organism evidence="3 4">
    <name type="scientific">[Candida] subhashii</name>
    <dbReference type="NCBI Taxonomy" id="561895"/>
    <lineage>
        <taxon>Eukaryota</taxon>
        <taxon>Fungi</taxon>
        <taxon>Dikarya</taxon>
        <taxon>Ascomycota</taxon>
        <taxon>Saccharomycotina</taxon>
        <taxon>Pichiomycetes</taxon>
        <taxon>Debaryomycetaceae</taxon>
        <taxon>Spathaspora</taxon>
    </lineage>
</organism>
<dbReference type="AlphaFoldDB" id="A0A8J5QL97"/>
<feature type="compositionally biased region" description="Low complexity" evidence="1">
    <location>
        <begin position="102"/>
        <end position="115"/>
    </location>
</feature>